<feature type="non-terminal residue" evidence="9">
    <location>
        <position position="1"/>
    </location>
</feature>
<evidence type="ECO:0000256" key="2">
    <source>
        <dbReference type="ARBA" id="ARBA00022448"/>
    </source>
</evidence>
<dbReference type="EMBL" id="LAZR01048237">
    <property type="protein sequence ID" value="KKK92377.1"/>
    <property type="molecule type" value="Genomic_DNA"/>
</dbReference>
<feature type="transmembrane region" description="Helical" evidence="7">
    <location>
        <begin position="77"/>
        <end position="97"/>
    </location>
</feature>
<evidence type="ECO:0000256" key="3">
    <source>
        <dbReference type="ARBA" id="ARBA00022475"/>
    </source>
</evidence>
<dbReference type="CDD" id="cd06261">
    <property type="entry name" value="TM_PBP2"/>
    <property type="match status" value="1"/>
</dbReference>
<evidence type="ECO:0000313" key="9">
    <source>
        <dbReference type="EMBL" id="KKK92377.1"/>
    </source>
</evidence>
<name>A0A0F8ZF04_9ZZZZ</name>
<keyword evidence="2" id="KW-0813">Transport</keyword>
<evidence type="ECO:0000256" key="4">
    <source>
        <dbReference type="ARBA" id="ARBA00022692"/>
    </source>
</evidence>
<keyword evidence="6 7" id="KW-0472">Membrane</keyword>
<gene>
    <name evidence="9" type="ORF">LCGC14_2703520</name>
</gene>
<comment type="caution">
    <text evidence="9">The sequence shown here is derived from an EMBL/GenBank/DDBJ whole genome shotgun (WGS) entry which is preliminary data.</text>
</comment>
<dbReference type="GO" id="GO:0005886">
    <property type="term" value="C:plasma membrane"/>
    <property type="evidence" value="ECO:0007669"/>
    <property type="project" value="UniProtKB-SubCell"/>
</dbReference>
<keyword evidence="4 7" id="KW-0812">Transmembrane</keyword>
<evidence type="ECO:0000256" key="7">
    <source>
        <dbReference type="SAM" id="Phobius"/>
    </source>
</evidence>
<dbReference type="PROSITE" id="PS50928">
    <property type="entry name" value="ABC_TM1"/>
    <property type="match status" value="1"/>
</dbReference>
<evidence type="ECO:0000256" key="5">
    <source>
        <dbReference type="ARBA" id="ARBA00022989"/>
    </source>
</evidence>
<dbReference type="AlphaFoldDB" id="A0A0F8ZF04"/>
<dbReference type="Pfam" id="PF00528">
    <property type="entry name" value="BPD_transp_1"/>
    <property type="match status" value="1"/>
</dbReference>
<comment type="subcellular location">
    <subcellularLocation>
        <location evidence="1">Cell membrane</location>
        <topology evidence="1">Multi-pass membrane protein</topology>
    </subcellularLocation>
</comment>
<protein>
    <recommendedName>
        <fullName evidence="8">ABC transmembrane type-1 domain-containing protein</fullName>
    </recommendedName>
</protein>
<proteinExistence type="predicted"/>
<accession>A0A0F8ZF04</accession>
<evidence type="ECO:0000256" key="1">
    <source>
        <dbReference type="ARBA" id="ARBA00004651"/>
    </source>
</evidence>
<reference evidence="9" key="1">
    <citation type="journal article" date="2015" name="Nature">
        <title>Complex archaea that bridge the gap between prokaryotes and eukaryotes.</title>
        <authorList>
            <person name="Spang A."/>
            <person name="Saw J.H."/>
            <person name="Jorgensen S.L."/>
            <person name="Zaremba-Niedzwiedzka K."/>
            <person name="Martijn J."/>
            <person name="Lind A.E."/>
            <person name="van Eijk R."/>
            <person name="Schleper C."/>
            <person name="Guy L."/>
            <person name="Ettema T.J."/>
        </authorList>
    </citation>
    <scope>NUCLEOTIDE SEQUENCE</scope>
</reference>
<dbReference type="GO" id="GO:0055085">
    <property type="term" value="P:transmembrane transport"/>
    <property type="evidence" value="ECO:0007669"/>
    <property type="project" value="InterPro"/>
</dbReference>
<keyword evidence="5 7" id="KW-1133">Transmembrane helix</keyword>
<feature type="transmembrane region" description="Helical" evidence="7">
    <location>
        <begin position="25"/>
        <end position="51"/>
    </location>
</feature>
<feature type="domain" description="ABC transmembrane type-1" evidence="8">
    <location>
        <begin position="1"/>
        <end position="98"/>
    </location>
</feature>
<dbReference type="InterPro" id="IPR000515">
    <property type="entry name" value="MetI-like"/>
</dbReference>
<dbReference type="SUPFAM" id="SSF161098">
    <property type="entry name" value="MetI-like"/>
    <property type="match status" value="1"/>
</dbReference>
<dbReference type="InterPro" id="IPR051393">
    <property type="entry name" value="ABC_transporter_permease"/>
</dbReference>
<dbReference type="PANTHER" id="PTHR30193:SF37">
    <property type="entry name" value="INNER MEMBRANE ABC TRANSPORTER PERMEASE PROTEIN YCJO"/>
    <property type="match status" value="1"/>
</dbReference>
<dbReference type="Gene3D" id="1.10.3720.10">
    <property type="entry name" value="MetI-like"/>
    <property type="match status" value="1"/>
</dbReference>
<sequence>DEYYESAMIDGASWSRRLFSITIPLLRPTIILVMVTCIIFVFGQFAIPYVISQGGPNYSTELLTLFIYKNAFKYLKVGYSSAVTVCYFLTIFIFSIVQIKIFRGREE</sequence>
<evidence type="ECO:0000259" key="8">
    <source>
        <dbReference type="PROSITE" id="PS50928"/>
    </source>
</evidence>
<keyword evidence="3" id="KW-1003">Cell membrane</keyword>
<dbReference type="PANTHER" id="PTHR30193">
    <property type="entry name" value="ABC TRANSPORTER PERMEASE PROTEIN"/>
    <property type="match status" value="1"/>
</dbReference>
<evidence type="ECO:0000256" key="6">
    <source>
        <dbReference type="ARBA" id="ARBA00023136"/>
    </source>
</evidence>
<organism evidence="9">
    <name type="scientific">marine sediment metagenome</name>
    <dbReference type="NCBI Taxonomy" id="412755"/>
    <lineage>
        <taxon>unclassified sequences</taxon>
        <taxon>metagenomes</taxon>
        <taxon>ecological metagenomes</taxon>
    </lineage>
</organism>
<dbReference type="InterPro" id="IPR035906">
    <property type="entry name" value="MetI-like_sf"/>
</dbReference>